<evidence type="ECO:0000313" key="5">
    <source>
        <dbReference type="EMBL" id="KAH3736070.1"/>
    </source>
</evidence>
<dbReference type="Gene3D" id="3.30.160.20">
    <property type="match status" value="1"/>
</dbReference>
<dbReference type="Pfam" id="PF01585">
    <property type="entry name" value="G-patch"/>
    <property type="match status" value="1"/>
</dbReference>
<accession>A0A9D4D146</accession>
<feature type="compositionally biased region" description="Basic and acidic residues" evidence="2">
    <location>
        <begin position="372"/>
        <end position="394"/>
    </location>
</feature>
<feature type="compositionally biased region" description="Basic residues" evidence="2">
    <location>
        <begin position="18"/>
        <end position="35"/>
    </location>
</feature>
<feature type="region of interest" description="Disordered" evidence="2">
    <location>
        <begin position="102"/>
        <end position="123"/>
    </location>
</feature>
<evidence type="ECO:0000256" key="2">
    <source>
        <dbReference type="SAM" id="MobiDB-lite"/>
    </source>
</evidence>
<feature type="compositionally biased region" description="Basic and acidic residues" evidence="2">
    <location>
        <begin position="546"/>
        <end position="561"/>
    </location>
</feature>
<dbReference type="GO" id="GO:0051726">
    <property type="term" value="P:regulation of cell cycle"/>
    <property type="evidence" value="ECO:0007669"/>
    <property type="project" value="InterPro"/>
</dbReference>
<feature type="region of interest" description="Disordered" evidence="2">
    <location>
        <begin position="614"/>
        <end position="643"/>
    </location>
</feature>
<comment type="caution">
    <text evidence="5">The sequence shown here is derived from an EMBL/GenBank/DDBJ whole genome shotgun (WGS) entry which is preliminary data.</text>
</comment>
<dbReference type="SMART" id="SM00358">
    <property type="entry name" value="DSRM"/>
    <property type="match status" value="1"/>
</dbReference>
<feature type="compositionally biased region" description="Basic and acidic residues" evidence="2">
    <location>
        <begin position="304"/>
        <end position="313"/>
    </location>
</feature>
<dbReference type="PANTHER" id="PTHR46528:SF1">
    <property type="entry name" value="PROTEIN SON"/>
    <property type="match status" value="1"/>
</dbReference>
<dbReference type="SUPFAM" id="SSF54768">
    <property type="entry name" value="dsRNA-binding domain-like"/>
    <property type="match status" value="1"/>
</dbReference>
<feature type="compositionally biased region" description="Basic and acidic residues" evidence="2">
    <location>
        <begin position="267"/>
        <end position="279"/>
    </location>
</feature>
<evidence type="ECO:0008006" key="7">
    <source>
        <dbReference type="Google" id="ProtNLM"/>
    </source>
</evidence>
<dbReference type="EMBL" id="JAIWYP010000011">
    <property type="protein sequence ID" value="KAH3736070.1"/>
    <property type="molecule type" value="Genomic_DNA"/>
</dbReference>
<evidence type="ECO:0000259" key="3">
    <source>
        <dbReference type="PROSITE" id="PS50137"/>
    </source>
</evidence>
<dbReference type="AlphaFoldDB" id="A0A9D4D146"/>
<dbReference type="Proteomes" id="UP000828390">
    <property type="component" value="Unassembled WGS sequence"/>
</dbReference>
<keyword evidence="6" id="KW-1185">Reference proteome</keyword>
<organism evidence="5 6">
    <name type="scientific">Dreissena polymorpha</name>
    <name type="common">Zebra mussel</name>
    <name type="synonym">Mytilus polymorpha</name>
    <dbReference type="NCBI Taxonomy" id="45954"/>
    <lineage>
        <taxon>Eukaryota</taxon>
        <taxon>Metazoa</taxon>
        <taxon>Spiralia</taxon>
        <taxon>Lophotrochozoa</taxon>
        <taxon>Mollusca</taxon>
        <taxon>Bivalvia</taxon>
        <taxon>Autobranchia</taxon>
        <taxon>Heteroconchia</taxon>
        <taxon>Euheterodonta</taxon>
        <taxon>Imparidentia</taxon>
        <taxon>Neoheterodontei</taxon>
        <taxon>Myida</taxon>
        <taxon>Dreissenoidea</taxon>
        <taxon>Dreissenidae</taxon>
        <taxon>Dreissena</taxon>
    </lineage>
</organism>
<dbReference type="GO" id="GO:0003723">
    <property type="term" value="F:RNA binding"/>
    <property type="evidence" value="ECO:0007669"/>
    <property type="project" value="UniProtKB-UniRule"/>
</dbReference>
<feature type="compositionally biased region" description="Basic and acidic residues" evidence="2">
    <location>
        <begin position="516"/>
        <end position="537"/>
    </location>
</feature>
<feature type="region of interest" description="Disordered" evidence="2">
    <location>
        <begin position="229"/>
        <end position="282"/>
    </location>
</feature>
<feature type="compositionally biased region" description="Polar residues" evidence="2">
    <location>
        <begin position="336"/>
        <end position="350"/>
    </location>
</feature>
<feature type="compositionally biased region" description="Basic and acidic residues" evidence="2">
    <location>
        <begin position="150"/>
        <end position="164"/>
    </location>
</feature>
<evidence type="ECO:0000313" key="6">
    <source>
        <dbReference type="Proteomes" id="UP000828390"/>
    </source>
</evidence>
<feature type="compositionally biased region" description="Basic and acidic residues" evidence="2">
    <location>
        <begin position="630"/>
        <end position="643"/>
    </location>
</feature>
<dbReference type="PANTHER" id="PTHR46528">
    <property type="entry name" value="PROTEIN SON"/>
    <property type="match status" value="1"/>
</dbReference>
<keyword evidence="1" id="KW-0694">RNA-binding</keyword>
<evidence type="ECO:0000259" key="4">
    <source>
        <dbReference type="PROSITE" id="PS50174"/>
    </source>
</evidence>
<dbReference type="CDD" id="cd19870">
    <property type="entry name" value="DSRM_SON-like"/>
    <property type="match status" value="1"/>
</dbReference>
<gene>
    <name evidence="5" type="ORF">DPMN_042630</name>
</gene>
<dbReference type="SMART" id="SM00443">
    <property type="entry name" value="G_patch"/>
    <property type="match status" value="1"/>
</dbReference>
<dbReference type="Pfam" id="PF14709">
    <property type="entry name" value="DND1_DSRM"/>
    <property type="match status" value="1"/>
</dbReference>
<feature type="domain" description="G-patch" evidence="4">
    <location>
        <begin position="828"/>
        <end position="874"/>
    </location>
</feature>
<dbReference type="FunFam" id="3.30.160.20:FF:000053">
    <property type="entry name" value="protein SON isoform X1"/>
    <property type="match status" value="1"/>
</dbReference>
<dbReference type="InterPro" id="IPR000467">
    <property type="entry name" value="G_patch_dom"/>
</dbReference>
<feature type="compositionally biased region" description="Basic residues" evidence="2">
    <location>
        <begin position="395"/>
        <end position="515"/>
    </location>
</feature>
<feature type="compositionally biased region" description="Basic and acidic residues" evidence="2">
    <location>
        <begin position="36"/>
        <end position="55"/>
    </location>
</feature>
<proteinExistence type="predicted"/>
<name>A0A9D4D146_DREPO</name>
<dbReference type="InterPro" id="IPR014720">
    <property type="entry name" value="dsRBD_dom"/>
</dbReference>
<feature type="region of interest" description="Disordered" evidence="2">
    <location>
        <begin position="1"/>
        <end position="62"/>
    </location>
</feature>
<feature type="compositionally biased region" description="Basic and acidic residues" evidence="2">
    <location>
        <begin position="103"/>
        <end position="123"/>
    </location>
</feature>
<dbReference type="PROSITE" id="PS50174">
    <property type="entry name" value="G_PATCH"/>
    <property type="match status" value="1"/>
</dbReference>
<reference evidence="5" key="1">
    <citation type="journal article" date="2019" name="bioRxiv">
        <title>The Genome of the Zebra Mussel, Dreissena polymorpha: A Resource for Invasive Species Research.</title>
        <authorList>
            <person name="McCartney M.A."/>
            <person name="Auch B."/>
            <person name="Kono T."/>
            <person name="Mallez S."/>
            <person name="Zhang Y."/>
            <person name="Obille A."/>
            <person name="Becker A."/>
            <person name="Abrahante J.E."/>
            <person name="Garbe J."/>
            <person name="Badalamenti J.P."/>
            <person name="Herman A."/>
            <person name="Mangelson H."/>
            <person name="Liachko I."/>
            <person name="Sullivan S."/>
            <person name="Sone E.D."/>
            <person name="Koren S."/>
            <person name="Silverstein K.A.T."/>
            <person name="Beckman K.B."/>
            <person name="Gohl D.M."/>
        </authorList>
    </citation>
    <scope>NUCLEOTIDE SEQUENCE</scope>
    <source>
        <strain evidence="5">Duluth1</strain>
        <tissue evidence="5">Whole animal</tissue>
    </source>
</reference>
<reference evidence="5" key="2">
    <citation type="submission" date="2020-11" db="EMBL/GenBank/DDBJ databases">
        <authorList>
            <person name="McCartney M.A."/>
            <person name="Auch B."/>
            <person name="Kono T."/>
            <person name="Mallez S."/>
            <person name="Becker A."/>
            <person name="Gohl D.M."/>
            <person name="Silverstein K.A.T."/>
            <person name="Koren S."/>
            <person name="Bechman K.B."/>
            <person name="Herman A."/>
            <person name="Abrahante J.E."/>
            <person name="Garbe J."/>
        </authorList>
    </citation>
    <scope>NUCLEOTIDE SEQUENCE</scope>
    <source>
        <strain evidence="5">Duluth1</strain>
        <tissue evidence="5">Whole animal</tissue>
    </source>
</reference>
<protein>
    <recommendedName>
        <fullName evidence="7">Protein SON</fullName>
    </recommendedName>
</protein>
<dbReference type="OrthoDB" id="786951at2759"/>
<dbReference type="GO" id="GO:0048024">
    <property type="term" value="P:regulation of mRNA splicing, via spliceosome"/>
    <property type="evidence" value="ECO:0007669"/>
    <property type="project" value="TreeGrafter"/>
</dbReference>
<evidence type="ECO:0000256" key="1">
    <source>
        <dbReference type="PROSITE-ProRule" id="PRU00266"/>
    </source>
</evidence>
<feature type="region of interest" description="Disordered" evidence="2">
    <location>
        <begin position="298"/>
        <end position="561"/>
    </location>
</feature>
<dbReference type="InterPro" id="IPR032922">
    <property type="entry name" value="SON"/>
</dbReference>
<feature type="region of interest" description="Disordered" evidence="2">
    <location>
        <begin position="144"/>
        <end position="164"/>
    </location>
</feature>
<feature type="compositionally biased region" description="Basic and acidic residues" evidence="2">
    <location>
        <begin position="352"/>
        <end position="363"/>
    </location>
</feature>
<feature type="compositionally biased region" description="Basic and acidic residues" evidence="2">
    <location>
        <begin position="1"/>
        <end position="17"/>
    </location>
</feature>
<sequence length="973" mass="109631">MDSKHRRDSNSDSDDHKDKKKHKKSKKSSKQKHKSKDKDKYRDDGEEKFTAKTEESENEGALSAIEKFNMFKKQFKKQREAIKKDEGQVVDDLFKEFIASKMRQIENESADREEKKSKLSAKDKLNDEMSRVLDAEISTIEVPVQSMKQSKNEETKDLWKENTDKRVNTKSVNIGNFFNSETQPISTPDDYVSAIGLPNRLSEVSNPAQKLESSQASLLNTIKQATDSTEYLKNSTNPSYKDDTKMSQADSNLPVFGPMLPPTIPEPDSKPDTKADAKKPKLGFKNFGIKLTATSAELIQSGEIIKKGKRLEDGEVVSSSSGAETHSQDSDGGSEVSGTGSIQDSLQGLTSEPREKSTRSRDTLKKKRKSKDKKDSSKEKERESSRNKRKDSGRSKSRSPKRSKRSRSRSKERSRHRSGSKERSRSKRSRSHGRGTGSRRSKSRDKRRSKSREKRRSKSRDKRSKSRGRRSRSKGQRSRSRSRRSRSAKSRDHRSKSKDKSRHRRSRSKSKRSKSKSPDRFWRSKYGDFDAFKFSKEKNRHRSRSKSPDKEKKRKEDLRLKIDKAKLREIAMANALNNAQAVGVKLDVTVKAGGKSVEELTEYCKKIQQKEQERKKFRYDQGYESSSSEEPARSGDEDDFHHPFKVKEAGPAIKFDIPNAKTLPVVTPQERLTNAATLRLTFPVSSGSQHRDKEWVPVEPEPKVTPMPVGVPPPSVGGFAAIMPPPPPPPEVKVFEEPPVEPVDISAIVSERLNAVRKLQENPNDIRAKMILSQAQSKASQWAQSKNLPGKFIGSTGANILSPEELMGDKKRQAWVKKDVFTSAAPVRGGIGMYLLQKMGWKQGEGLGKNNEGQKEPLMLDFKVDRKGLVTEGEGKKPAAKAPVVKDLSGKHPVSALGELCNKRKWGAPRYDMIHESGPSHMRDFLFKVHVNGTDYQPSITSNNKKLAKAQAASVCLQILGLIPRTEMVPNQL</sequence>
<feature type="compositionally biased region" description="Polar residues" evidence="2">
    <location>
        <begin position="229"/>
        <end position="239"/>
    </location>
</feature>
<feature type="domain" description="DRBM" evidence="3">
    <location>
        <begin position="892"/>
        <end position="962"/>
    </location>
</feature>
<dbReference type="PROSITE" id="PS50137">
    <property type="entry name" value="DS_RBD"/>
    <property type="match status" value="1"/>
</dbReference>